<dbReference type="PRINTS" id="PR00120">
    <property type="entry name" value="HATPASE"/>
</dbReference>
<dbReference type="Gene3D" id="2.70.150.10">
    <property type="entry name" value="Calcium-transporting ATPase, cytoplasmic transduction domain A"/>
    <property type="match status" value="1"/>
</dbReference>
<dbReference type="Pfam" id="PF00689">
    <property type="entry name" value="Cation_ATPase_C"/>
    <property type="match status" value="1"/>
</dbReference>
<evidence type="ECO:0000313" key="13">
    <source>
        <dbReference type="EMBL" id="RPF26751.1"/>
    </source>
</evidence>
<dbReference type="SMART" id="SM00831">
    <property type="entry name" value="Cation_ATPase_N"/>
    <property type="match status" value="1"/>
</dbReference>
<dbReference type="Pfam" id="PF13246">
    <property type="entry name" value="Cation_ATPase"/>
    <property type="match status" value="1"/>
</dbReference>
<dbReference type="InterPro" id="IPR023214">
    <property type="entry name" value="HAD_sf"/>
</dbReference>
<dbReference type="RefSeq" id="WP_246006000.1">
    <property type="nucleotide sequence ID" value="NZ_RKRA01000001.1"/>
</dbReference>
<evidence type="ECO:0000259" key="12">
    <source>
        <dbReference type="SMART" id="SM00831"/>
    </source>
</evidence>
<evidence type="ECO:0000313" key="14">
    <source>
        <dbReference type="Proteomes" id="UP000280726"/>
    </source>
</evidence>
<keyword evidence="14" id="KW-1185">Reference proteome</keyword>
<feature type="transmembrane region" description="Helical" evidence="11">
    <location>
        <begin position="793"/>
        <end position="816"/>
    </location>
</feature>
<dbReference type="InterPro" id="IPR023298">
    <property type="entry name" value="ATPase_P-typ_TM_dom_sf"/>
</dbReference>
<feature type="transmembrane region" description="Helical" evidence="11">
    <location>
        <begin position="716"/>
        <end position="736"/>
    </location>
</feature>
<feature type="transmembrane region" description="Helical" evidence="11">
    <location>
        <begin position="836"/>
        <end position="854"/>
    </location>
</feature>
<dbReference type="PANTHER" id="PTHR24093:SF506">
    <property type="entry name" value="CATION-TRANSPORTING ATPASE PMA1"/>
    <property type="match status" value="1"/>
</dbReference>
<dbReference type="GO" id="GO:0005524">
    <property type="term" value="F:ATP binding"/>
    <property type="evidence" value="ECO:0007669"/>
    <property type="project" value="UniProtKB-KW"/>
</dbReference>
<comment type="catalytic activity">
    <reaction evidence="10">
        <text>ATP + H2O = ADP + phosphate + H(+)</text>
        <dbReference type="Rhea" id="RHEA:13065"/>
        <dbReference type="ChEBI" id="CHEBI:15377"/>
        <dbReference type="ChEBI" id="CHEBI:15378"/>
        <dbReference type="ChEBI" id="CHEBI:30616"/>
        <dbReference type="ChEBI" id="CHEBI:43474"/>
        <dbReference type="ChEBI" id="CHEBI:456216"/>
    </reaction>
</comment>
<name>A0A3N5A4P0_9MICO</name>
<dbReference type="InterPro" id="IPR059000">
    <property type="entry name" value="ATPase_P-type_domA"/>
</dbReference>
<dbReference type="PROSITE" id="PS00154">
    <property type="entry name" value="ATPASE_E1_E2"/>
    <property type="match status" value="1"/>
</dbReference>
<dbReference type="InterPro" id="IPR023299">
    <property type="entry name" value="ATPase_P-typ_cyto_dom_N"/>
</dbReference>
<dbReference type="PANTHER" id="PTHR24093">
    <property type="entry name" value="CATION TRANSPORTING ATPASE"/>
    <property type="match status" value="1"/>
</dbReference>
<dbReference type="SUPFAM" id="SSF81665">
    <property type="entry name" value="Calcium ATPase, transmembrane domain M"/>
    <property type="match status" value="1"/>
</dbReference>
<dbReference type="SUPFAM" id="SSF81660">
    <property type="entry name" value="Metal cation-transporting ATPase, ATP-binding domain N"/>
    <property type="match status" value="1"/>
</dbReference>
<dbReference type="SUPFAM" id="SSF81653">
    <property type="entry name" value="Calcium ATPase, transduction domain A"/>
    <property type="match status" value="1"/>
</dbReference>
<evidence type="ECO:0000256" key="4">
    <source>
        <dbReference type="ARBA" id="ARBA00022741"/>
    </source>
</evidence>
<dbReference type="InterPro" id="IPR006068">
    <property type="entry name" value="ATPase_P-typ_cation-transptr_C"/>
</dbReference>
<dbReference type="GO" id="GO:0016887">
    <property type="term" value="F:ATP hydrolysis activity"/>
    <property type="evidence" value="ECO:0007669"/>
    <property type="project" value="InterPro"/>
</dbReference>
<dbReference type="Gene3D" id="1.20.1110.10">
    <property type="entry name" value="Calcium-transporting ATPase, transmembrane domain"/>
    <property type="match status" value="1"/>
</dbReference>
<feature type="transmembrane region" description="Helical" evidence="11">
    <location>
        <begin position="63"/>
        <end position="80"/>
    </location>
</feature>
<feature type="transmembrane region" description="Helical" evidence="11">
    <location>
        <begin position="253"/>
        <end position="272"/>
    </location>
</feature>
<dbReference type="SUPFAM" id="SSF56784">
    <property type="entry name" value="HAD-like"/>
    <property type="match status" value="1"/>
</dbReference>
<evidence type="ECO:0000256" key="9">
    <source>
        <dbReference type="ARBA" id="ARBA00023136"/>
    </source>
</evidence>
<keyword evidence="4" id="KW-0547">Nucleotide-binding</keyword>
<gene>
    <name evidence="13" type="ORF">EDD32_1202</name>
</gene>
<dbReference type="Pfam" id="PF00122">
    <property type="entry name" value="E1-E2_ATPase"/>
    <property type="match status" value="1"/>
</dbReference>
<dbReference type="InterPro" id="IPR036412">
    <property type="entry name" value="HAD-like_sf"/>
</dbReference>
<keyword evidence="9 11" id="KW-0472">Membrane</keyword>
<proteinExistence type="predicted"/>
<feature type="transmembrane region" description="Helical" evidence="11">
    <location>
        <begin position="86"/>
        <end position="106"/>
    </location>
</feature>
<dbReference type="InterPro" id="IPR018303">
    <property type="entry name" value="ATPase_P-typ_P_site"/>
</dbReference>
<dbReference type="Proteomes" id="UP000280726">
    <property type="component" value="Unassembled WGS sequence"/>
</dbReference>
<sequence length="944" mass="98778">MDTTDCSVRDAADVAAGLGVDPALGLTGTEAARRLERDGPNELRPTPPVPLWRRVLRQFQDPLVYLLLVAVVISVAAWFAEGADGVPVDAVVILAVVVLNAVLGLVQESRAEDAVAALAAMTASASTVLRDGELLTVPSAELVRGDVLVLSEGDAVGADARLVTATGLRVAEASLTGESEAVLKDPATLPAPASLGDRLDMVYRGTAVAQGVGRAVVTATGMATEMGAIAEMLDSTEEDPTPLQREIAAVSRLLGGTVVAIAVVVMVVTALVNEVTTLTGFVTVLLLGVSLAVAAVPEGLPAILSVVLAIGVQRMAGRNAVVKRLHSVETLGSASVIASDKTGTLTKNEMTVQRVRTASGELELTGVGYRPEGTVRQVGRDATDPMVLREAVMVLGGGTLANNAQLREHDGVWEIQGDPTEAAFLVAARKLAGTSDRVGGVERRGEVPFTSERKLMTALVDPAGPGPWAIVTKGAPDVLLGRCTGLQVGEGVEVLDDARREQALADVEALSAQAFRTLGVAYRRVDAGAHADDLDESVERDLVYLGVVGIIDPPRPEAAAAVAEAHRAGVRVMMITGDHPSTAARIATDLGIAVAGERAVTGARLEEMSAKELISTVREHSVYARVAPEHKLRIVDALQADGQVVAMTGDGVNDAPALKSADIGIAMGVTGTEVTKEASKMILGDDNFATIVVAVRLGRVIFDNIRKFLRYLLSSNMGEVLTVFLGVVLAGVIGLAGAGDDAVVVPLLATQILWINLVTDSGPALAMGVDPEIDDVMARPPRRLSERIIDRRMWTGVLTIGLVMALATLLTIDVFLPGGLVERAVLPGGLVVGADSLEVARTAGFTTLVLAQLFNAFNSRSETTSAFRGLFTNTWLWASVGLAVVLQLLVVHVPVLQSAFGTAALDGWQWAVCVAAASAVLWFDEVRKGLWRARVRARARARRS</sequence>
<dbReference type="SFLD" id="SFLDF00027">
    <property type="entry name" value="p-type_atpase"/>
    <property type="match status" value="1"/>
</dbReference>
<dbReference type="EMBL" id="RKRA01000001">
    <property type="protein sequence ID" value="RPF26751.1"/>
    <property type="molecule type" value="Genomic_DNA"/>
</dbReference>
<dbReference type="Gene3D" id="3.40.1110.10">
    <property type="entry name" value="Calcium-transporting ATPase, cytoplasmic domain N"/>
    <property type="match status" value="1"/>
</dbReference>
<evidence type="ECO:0000256" key="3">
    <source>
        <dbReference type="ARBA" id="ARBA00022723"/>
    </source>
</evidence>
<dbReference type="InterPro" id="IPR004014">
    <property type="entry name" value="ATPase_P-typ_cation-transptr_N"/>
</dbReference>
<dbReference type="InterPro" id="IPR044492">
    <property type="entry name" value="P_typ_ATPase_HD_dom"/>
</dbReference>
<feature type="transmembrane region" description="Helical" evidence="11">
    <location>
        <begin position="284"/>
        <end position="310"/>
    </location>
</feature>
<evidence type="ECO:0000256" key="7">
    <source>
        <dbReference type="ARBA" id="ARBA00022967"/>
    </source>
</evidence>
<keyword evidence="6" id="KW-0460">Magnesium</keyword>
<evidence type="ECO:0000256" key="5">
    <source>
        <dbReference type="ARBA" id="ARBA00022840"/>
    </source>
</evidence>
<keyword evidence="8 11" id="KW-1133">Transmembrane helix</keyword>
<dbReference type="GO" id="GO:0005388">
    <property type="term" value="F:P-type calcium transporter activity"/>
    <property type="evidence" value="ECO:0007669"/>
    <property type="project" value="TreeGrafter"/>
</dbReference>
<accession>A0A3N5A4P0</accession>
<evidence type="ECO:0000256" key="6">
    <source>
        <dbReference type="ARBA" id="ARBA00022842"/>
    </source>
</evidence>
<evidence type="ECO:0000256" key="1">
    <source>
        <dbReference type="ARBA" id="ARBA00004651"/>
    </source>
</evidence>
<dbReference type="FunFam" id="3.40.50.1000:FF:000083">
    <property type="entry name" value="Sodium/potassium-transporting ATPase subunit alpha"/>
    <property type="match status" value="1"/>
</dbReference>
<comment type="subcellular location">
    <subcellularLocation>
        <location evidence="1">Cell membrane</location>
        <topology evidence="1">Multi-pass membrane protein</topology>
    </subcellularLocation>
</comment>
<dbReference type="InterPro" id="IPR001757">
    <property type="entry name" value="P_typ_ATPase"/>
</dbReference>
<evidence type="ECO:0000256" key="8">
    <source>
        <dbReference type="ARBA" id="ARBA00022989"/>
    </source>
</evidence>
<dbReference type="InterPro" id="IPR008250">
    <property type="entry name" value="ATPase_P-typ_transduc_dom_A_sf"/>
</dbReference>
<dbReference type="Gene3D" id="3.40.50.1000">
    <property type="entry name" value="HAD superfamily/HAD-like"/>
    <property type="match status" value="1"/>
</dbReference>
<keyword evidence="2 11" id="KW-0812">Transmembrane</keyword>
<feature type="domain" description="Cation-transporting P-type ATPase N-terminal" evidence="12">
    <location>
        <begin position="5"/>
        <end position="79"/>
    </location>
</feature>
<dbReference type="SFLD" id="SFLDS00003">
    <property type="entry name" value="Haloacid_Dehalogenase"/>
    <property type="match status" value="1"/>
</dbReference>
<feature type="transmembrane region" description="Helical" evidence="11">
    <location>
        <begin position="907"/>
        <end position="924"/>
    </location>
</feature>
<dbReference type="PRINTS" id="PR00119">
    <property type="entry name" value="CATATPASE"/>
</dbReference>
<comment type="caution">
    <text evidence="13">The sequence shown here is derived from an EMBL/GenBank/DDBJ whole genome shotgun (WGS) entry which is preliminary data.</text>
</comment>
<keyword evidence="3" id="KW-0479">Metal-binding</keyword>
<reference evidence="13 14" key="1">
    <citation type="submission" date="2018-11" db="EMBL/GenBank/DDBJ databases">
        <title>Sequencing the genomes of 1000 actinobacteria strains.</title>
        <authorList>
            <person name="Klenk H.-P."/>
        </authorList>
    </citation>
    <scope>NUCLEOTIDE SEQUENCE [LARGE SCALE GENOMIC DNA]</scope>
    <source>
        <strain evidence="13 14">DSM 14418</strain>
    </source>
</reference>
<evidence type="ECO:0000256" key="10">
    <source>
        <dbReference type="ARBA" id="ARBA00049360"/>
    </source>
</evidence>
<evidence type="ECO:0000256" key="2">
    <source>
        <dbReference type="ARBA" id="ARBA00022692"/>
    </source>
</evidence>
<dbReference type="AlphaFoldDB" id="A0A3N5A4P0"/>
<organism evidence="13 14">
    <name type="scientific">Georgenia muralis</name>
    <dbReference type="NCBI Taxonomy" id="154117"/>
    <lineage>
        <taxon>Bacteria</taxon>
        <taxon>Bacillati</taxon>
        <taxon>Actinomycetota</taxon>
        <taxon>Actinomycetes</taxon>
        <taxon>Micrococcales</taxon>
        <taxon>Bogoriellaceae</taxon>
        <taxon>Georgenia</taxon>
    </lineage>
</organism>
<keyword evidence="7" id="KW-1278">Translocase</keyword>
<dbReference type="GO" id="GO:0046872">
    <property type="term" value="F:metal ion binding"/>
    <property type="evidence" value="ECO:0007669"/>
    <property type="project" value="UniProtKB-KW"/>
</dbReference>
<feature type="transmembrane region" description="Helical" evidence="11">
    <location>
        <begin position="742"/>
        <end position="759"/>
    </location>
</feature>
<dbReference type="NCBIfam" id="TIGR01494">
    <property type="entry name" value="ATPase_P-type"/>
    <property type="match status" value="2"/>
</dbReference>
<dbReference type="Pfam" id="PF00690">
    <property type="entry name" value="Cation_ATPase_N"/>
    <property type="match status" value="1"/>
</dbReference>
<protein>
    <submittedName>
        <fullName evidence="13">Potassium/sodium efflux P-type ATPase</fullName>
    </submittedName>
</protein>
<keyword evidence="5" id="KW-0067">ATP-binding</keyword>
<evidence type="ECO:0000256" key="11">
    <source>
        <dbReference type="SAM" id="Phobius"/>
    </source>
</evidence>
<dbReference type="GO" id="GO:0005886">
    <property type="term" value="C:plasma membrane"/>
    <property type="evidence" value="ECO:0007669"/>
    <property type="project" value="UniProtKB-SubCell"/>
</dbReference>
<dbReference type="SFLD" id="SFLDG00002">
    <property type="entry name" value="C1.7:_P-type_atpase_like"/>
    <property type="match status" value="1"/>
</dbReference>
<feature type="transmembrane region" description="Helical" evidence="11">
    <location>
        <begin position="875"/>
        <end position="895"/>
    </location>
</feature>